<protein>
    <submittedName>
        <fullName evidence="1">Transposase</fullName>
    </submittedName>
</protein>
<organism evidence="1">
    <name type="scientific">mine drainage metagenome</name>
    <dbReference type="NCBI Taxonomy" id="410659"/>
    <lineage>
        <taxon>unclassified sequences</taxon>
        <taxon>metagenomes</taxon>
        <taxon>ecological metagenomes</taxon>
    </lineage>
</organism>
<dbReference type="EMBL" id="AUZY01008129">
    <property type="protein sequence ID" value="EQD47229.1"/>
    <property type="molecule type" value="Genomic_DNA"/>
</dbReference>
<gene>
    <name evidence="1" type="ORF">B1B_12418</name>
</gene>
<proteinExistence type="predicted"/>
<feature type="non-terminal residue" evidence="1">
    <location>
        <position position="1"/>
    </location>
</feature>
<reference evidence="1" key="1">
    <citation type="submission" date="2013-08" db="EMBL/GenBank/DDBJ databases">
        <authorList>
            <person name="Mendez C."/>
            <person name="Richter M."/>
            <person name="Ferrer M."/>
            <person name="Sanchez J."/>
        </authorList>
    </citation>
    <scope>NUCLEOTIDE SEQUENCE</scope>
</reference>
<dbReference type="AlphaFoldDB" id="T1B331"/>
<accession>T1B331</accession>
<name>T1B331_9ZZZZ</name>
<reference evidence="1" key="2">
    <citation type="journal article" date="2014" name="ISME J.">
        <title>Microbial stratification in low pH oxic and suboxic macroscopic growths along an acid mine drainage.</title>
        <authorList>
            <person name="Mendez-Garcia C."/>
            <person name="Mesa V."/>
            <person name="Sprenger R.R."/>
            <person name="Richter M."/>
            <person name="Diez M.S."/>
            <person name="Solano J."/>
            <person name="Bargiela R."/>
            <person name="Golyshina O.V."/>
            <person name="Manteca A."/>
            <person name="Ramos J.L."/>
            <person name="Gallego J.R."/>
            <person name="Llorente I."/>
            <person name="Martins Dos Santos V.A."/>
            <person name="Jensen O.N."/>
            <person name="Pelaez A.I."/>
            <person name="Sanchez J."/>
            <person name="Ferrer M."/>
        </authorList>
    </citation>
    <scope>NUCLEOTIDE SEQUENCE</scope>
</reference>
<evidence type="ECO:0000313" key="1">
    <source>
        <dbReference type="EMBL" id="EQD47229.1"/>
    </source>
</evidence>
<sequence>AIAPHIQQVWEKLGRSGMPPSTSTVLRWKRAYLDAERDPASLAPHTALKGNRTVREVARLSEMAAALIDEKYLTEERPTIQDILDLLIAQVNRENKTLPRSMQIARPTRRYIRRMIEKIPAYDRDVARRGKVEADRRYRSSLGQIVAGKPLERAEIDHTRMDLMVIC</sequence>
<feature type="non-terminal residue" evidence="1">
    <location>
        <position position="167"/>
    </location>
</feature>
<comment type="caution">
    <text evidence="1">The sequence shown here is derived from an EMBL/GenBank/DDBJ whole genome shotgun (WGS) entry which is preliminary data.</text>
</comment>